<dbReference type="GO" id="GO:0099621">
    <property type="term" value="F:undecaprenyl-phosphate 4-deoxy-4-formamido-L-arabinose transferase activity"/>
    <property type="evidence" value="ECO:0007669"/>
    <property type="project" value="TreeGrafter"/>
</dbReference>
<keyword evidence="6 9" id="KW-1133">Transmembrane helix</keyword>
<dbReference type="Pfam" id="PF00535">
    <property type="entry name" value="Glycos_transf_2"/>
    <property type="match status" value="1"/>
</dbReference>
<evidence type="ECO:0000256" key="9">
    <source>
        <dbReference type="SAM" id="Phobius"/>
    </source>
</evidence>
<evidence type="ECO:0000313" key="12">
    <source>
        <dbReference type="Proteomes" id="UP001155241"/>
    </source>
</evidence>
<protein>
    <submittedName>
        <fullName evidence="11">Glycosyltransferase family 2 protein</fullName>
    </submittedName>
</protein>
<dbReference type="Proteomes" id="UP001155241">
    <property type="component" value="Unassembled WGS sequence"/>
</dbReference>
<dbReference type="InterPro" id="IPR029044">
    <property type="entry name" value="Nucleotide-diphossugar_trans"/>
</dbReference>
<comment type="caution">
    <text evidence="11">The sequence shown here is derived from an EMBL/GenBank/DDBJ whole genome shotgun (WGS) entry which is preliminary data.</text>
</comment>
<feature type="domain" description="Glycosyltransferase 2-like" evidence="10">
    <location>
        <begin position="5"/>
        <end position="167"/>
    </location>
</feature>
<evidence type="ECO:0000256" key="8">
    <source>
        <dbReference type="SAM" id="MobiDB-lite"/>
    </source>
</evidence>
<feature type="transmembrane region" description="Helical" evidence="9">
    <location>
        <begin position="276"/>
        <end position="304"/>
    </location>
</feature>
<keyword evidence="1" id="KW-1003">Cell membrane</keyword>
<organism evidence="11 12">
    <name type="scientific">Aeoliella straminimaris</name>
    <dbReference type="NCBI Taxonomy" id="2954799"/>
    <lineage>
        <taxon>Bacteria</taxon>
        <taxon>Pseudomonadati</taxon>
        <taxon>Planctomycetota</taxon>
        <taxon>Planctomycetia</taxon>
        <taxon>Pirellulales</taxon>
        <taxon>Lacipirellulaceae</taxon>
        <taxon>Aeoliella</taxon>
    </lineage>
</organism>
<evidence type="ECO:0000256" key="5">
    <source>
        <dbReference type="ARBA" id="ARBA00022985"/>
    </source>
</evidence>
<dbReference type="GO" id="GO:0009103">
    <property type="term" value="P:lipopolysaccharide biosynthetic process"/>
    <property type="evidence" value="ECO:0007669"/>
    <property type="project" value="UniProtKB-KW"/>
</dbReference>
<evidence type="ECO:0000313" key="11">
    <source>
        <dbReference type="EMBL" id="MCO6046565.1"/>
    </source>
</evidence>
<dbReference type="InterPro" id="IPR050256">
    <property type="entry name" value="Glycosyltransferase_2"/>
</dbReference>
<keyword evidence="5" id="KW-0448">Lipopolysaccharide biosynthesis</keyword>
<gene>
    <name evidence="11" type="ORF">NG895_21925</name>
</gene>
<keyword evidence="2" id="KW-0328">Glycosyltransferase</keyword>
<evidence type="ECO:0000259" key="10">
    <source>
        <dbReference type="Pfam" id="PF00535"/>
    </source>
</evidence>
<dbReference type="EMBL" id="JAMXLR010000076">
    <property type="protein sequence ID" value="MCO6046565.1"/>
    <property type="molecule type" value="Genomic_DNA"/>
</dbReference>
<dbReference type="SUPFAM" id="SSF53448">
    <property type="entry name" value="Nucleotide-diphospho-sugar transferases"/>
    <property type="match status" value="1"/>
</dbReference>
<dbReference type="GO" id="GO:0005886">
    <property type="term" value="C:plasma membrane"/>
    <property type="evidence" value="ECO:0007669"/>
    <property type="project" value="TreeGrafter"/>
</dbReference>
<keyword evidence="3" id="KW-0808">Transferase</keyword>
<dbReference type="Gene3D" id="3.90.550.10">
    <property type="entry name" value="Spore Coat Polysaccharide Biosynthesis Protein SpsA, Chain A"/>
    <property type="match status" value="1"/>
</dbReference>
<keyword evidence="12" id="KW-1185">Reference proteome</keyword>
<feature type="transmembrane region" description="Helical" evidence="9">
    <location>
        <begin position="233"/>
        <end position="256"/>
    </location>
</feature>
<evidence type="ECO:0000256" key="3">
    <source>
        <dbReference type="ARBA" id="ARBA00022679"/>
    </source>
</evidence>
<reference evidence="11" key="1">
    <citation type="submission" date="2022-06" db="EMBL/GenBank/DDBJ databases">
        <title>Aeoliella straminimaris, a novel planctomycete from sediments.</title>
        <authorList>
            <person name="Vitorino I.R."/>
            <person name="Lage O.M."/>
        </authorList>
    </citation>
    <scope>NUCLEOTIDE SEQUENCE</scope>
    <source>
        <strain evidence="11">ICT_H6.2</strain>
    </source>
</reference>
<evidence type="ECO:0000256" key="6">
    <source>
        <dbReference type="ARBA" id="ARBA00022989"/>
    </source>
</evidence>
<evidence type="ECO:0000256" key="1">
    <source>
        <dbReference type="ARBA" id="ARBA00022475"/>
    </source>
</evidence>
<dbReference type="InterPro" id="IPR001173">
    <property type="entry name" value="Glyco_trans_2-like"/>
</dbReference>
<dbReference type="PANTHER" id="PTHR48090:SF3">
    <property type="entry name" value="UNDECAPRENYL-PHOSPHATE 4-DEOXY-4-FORMAMIDO-L-ARABINOSE TRANSFERASE"/>
    <property type="match status" value="1"/>
</dbReference>
<evidence type="ECO:0000256" key="2">
    <source>
        <dbReference type="ARBA" id="ARBA00022676"/>
    </source>
</evidence>
<dbReference type="RefSeq" id="WP_252854679.1">
    <property type="nucleotide sequence ID" value="NZ_JAMXLR010000076.1"/>
</dbReference>
<accession>A0A9X2FCQ7</accession>
<dbReference type="AlphaFoldDB" id="A0A9X2FCQ7"/>
<feature type="region of interest" description="Disordered" evidence="8">
    <location>
        <begin position="318"/>
        <end position="342"/>
    </location>
</feature>
<dbReference type="PANTHER" id="PTHR48090">
    <property type="entry name" value="UNDECAPRENYL-PHOSPHATE 4-DEOXY-4-FORMAMIDO-L-ARABINOSE TRANSFERASE-RELATED"/>
    <property type="match status" value="1"/>
</dbReference>
<dbReference type="CDD" id="cd04187">
    <property type="entry name" value="DPM1_like_bac"/>
    <property type="match status" value="1"/>
</dbReference>
<evidence type="ECO:0000256" key="4">
    <source>
        <dbReference type="ARBA" id="ARBA00022692"/>
    </source>
</evidence>
<keyword evidence="4 9" id="KW-0812">Transmembrane</keyword>
<name>A0A9X2FCQ7_9BACT</name>
<proteinExistence type="predicted"/>
<keyword evidence="7 9" id="KW-0472">Membrane</keyword>
<evidence type="ECO:0000256" key="7">
    <source>
        <dbReference type="ARBA" id="ARBA00023136"/>
    </source>
</evidence>
<sequence length="342" mass="38179">MTPITIVIPAFDEAASLSELHRQLREVAAAHDYRLRMVVVDDGSTDNTWQVVEQLAAEDDHVLGIRFRRNFGKAAALTAGFDVAEDPYVVTMDADLQDDPAELPLLLKKLSEGYDVVSGWKVDRKDPWHKTLPSKVFNKLVGWLTGVKLHDHNCGFKLYRREVFDEVRIYGELHRFVPVLAAARGFKVGEVPVNHRPREFGHSKYGVMRIVKGLLDLFTVKFITGFGQRPQHLLGATGLVAFLFGFVLLCYLAVMWCVSRISPSIDPVHLHETAALYYALASFLIGGQFLSVGLLGEMITAFLIRKADMYSVSAYTGPEERVPRTGGPQTPPVPPAQETHDH</sequence>